<keyword evidence="2" id="KW-1185">Reference proteome</keyword>
<proteinExistence type="predicted"/>
<dbReference type="EMBL" id="CP081303">
    <property type="protein sequence ID" value="QZE14220.1"/>
    <property type="molecule type" value="Genomic_DNA"/>
</dbReference>
<gene>
    <name evidence="1" type="ORF">K4L44_17175</name>
</gene>
<sequence>MGVFIPIALFYTIYKIVLVITSARLQTRRLNILKSGEVDVKTLNELPNTFTNLSDTCSDLKTGSTERWSSLKWAFVAIFSGFGFFIIEKMYAQNGEPLQYYSIRNAIGPLGLELCMIGLGFLTYFVVVYFLQKREK</sequence>
<accession>A0AC61NIY2</accession>
<evidence type="ECO:0000313" key="1">
    <source>
        <dbReference type="EMBL" id="QZE14220.1"/>
    </source>
</evidence>
<evidence type="ECO:0000313" key="2">
    <source>
        <dbReference type="Proteomes" id="UP000826212"/>
    </source>
</evidence>
<reference evidence="1" key="1">
    <citation type="submission" date="2021-08" db="EMBL/GenBank/DDBJ databases">
        <title>Novel anaerobic bacterium isolated from sea squirt in East Sea, Republic of Korea.</title>
        <authorList>
            <person name="Nguyen T.H."/>
            <person name="Li Z."/>
            <person name="Lee Y.-J."/>
            <person name="Ko J."/>
            <person name="Kim S.-G."/>
        </authorList>
    </citation>
    <scope>NUCLEOTIDE SEQUENCE</scope>
    <source>
        <strain evidence="1">KCTC 25031</strain>
    </source>
</reference>
<name>A0AC61NIY2_9BACT</name>
<organism evidence="1 2">
    <name type="scientific">Halosquirtibacter laminarini</name>
    <dbReference type="NCBI Taxonomy" id="3374600"/>
    <lineage>
        <taxon>Bacteria</taxon>
        <taxon>Pseudomonadati</taxon>
        <taxon>Bacteroidota</taxon>
        <taxon>Bacteroidia</taxon>
        <taxon>Marinilabiliales</taxon>
        <taxon>Prolixibacteraceae</taxon>
        <taxon>Halosquirtibacter</taxon>
    </lineage>
</organism>
<dbReference type="Proteomes" id="UP000826212">
    <property type="component" value="Chromosome"/>
</dbReference>
<protein>
    <submittedName>
        <fullName evidence="1">Uncharacterized protein</fullName>
    </submittedName>
</protein>